<accession>A0A9X2UA70</accession>
<feature type="domain" description="Peptidase M56" evidence="3">
    <location>
        <begin position="123"/>
        <end position="319"/>
    </location>
</feature>
<reference evidence="4" key="1">
    <citation type="submission" date="2022-08" db="EMBL/GenBank/DDBJ databases">
        <title>Genomic Encyclopedia of Type Strains, Phase V (KMG-V): Genome sequencing to study the core and pangenomes of soil and plant-associated prokaryotes.</title>
        <authorList>
            <person name="Whitman W."/>
        </authorList>
    </citation>
    <scope>NUCLEOTIDE SEQUENCE</scope>
    <source>
        <strain evidence="4">SP2017</strain>
    </source>
</reference>
<protein>
    <submittedName>
        <fullName evidence="4">Beta-lactamase regulating signal transducer with metallopeptidase domain</fullName>
    </submittedName>
</protein>
<dbReference type="PANTHER" id="PTHR34978">
    <property type="entry name" value="POSSIBLE SENSOR-TRANSDUCER PROTEIN BLAR"/>
    <property type="match status" value="1"/>
</dbReference>
<dbReference type="Gene3D" id="3.30.2010.10">
    <property type="entry name" value="Metalloproteases ('zincins'), catalytic domain"/>
    <property type="match status" value="1"/>
</dbReference>
<dbReference type="EMBL" id="JANUBB010000011">
    <property type="protein sequence ID" value="MCS3952742.1"/>
    <property type="molecule type" value="Genomic_DNA"/>
</dbReference>
<dbReference type="Proteomes" id="UP001155010">
    <property type="component" value="Unassembled WGS sequence"/>
</dbReference>
<dbReference type="InterPro" id="IPR052173">
    <property type="entry name" value="Beta-lactam_resp_regulator"/>
</dbReference>
<name>A0A9X2UA70_9BACT</name>
<dbReference type="PANTHER" id="PTHR34978:SF3">
    <property type="entry name" value="SLR0241 PROTEIN"/>
    <property type="match status" value="1"/>
</dbReference>
<feature type="transmembrane region" description="Helical" evidence="2">
    <location>
        <begin position="54"/>
        <end position="77"/>
    </location>
</feature>
<dbReference type="AlphaFoldDB" id="A0A9X2UA70"/>
<sequence>MMPALHDVWSVLTGPTAQVLGWTLVHFLWQGALVAAVLFGALRLLRRHKPRLRYVVGCGALFLLLALPAGTAVLLSVEGTPFVEGMPGWAGGERLIAHERVGAGSSSLVKDASSISWWAWAGVQVHHALPWILLGWGLGALGCAVRLLRGTWQEKRLRQRAAPAPERWRKRVGELADQLGLGGNVSLRRSRHVSVPTIAGWWRPVLLVPTGFLAGLPPAYVEAILLHELAHVRRHDVLIARVQVFCETVFFYHPATWWISRRIRQIREDCCDDRVLEGNVGRVTYAKALTSVAEQARGGNAPAVRPAATGDGQLLARIRRILNPPGSLAPPKQMAVAFAAACLLLGGPAVAMYAAGPLLTVDVGGPRAGEAASVVLTQDSTGAVVIKPSRPSSAGERPATTDPADKLPSGEDRYADLNRRWGRMPPDSLLRSVRSNFDLAALNDRLGGSLPRDLLQASLHVHPDSLRRSARNGNGSVSLDEIRRSIQARSMPGRSDRLRRLHVHPDTLQRAVRREVNVSLGRTLRERLNADTLTWGVEVHVELGVPDTRSRRFRPQEPLAGARGLQEGAPLRKPSYVNQPDSMMSQALERTLQDTTILLGKRQTIIRSTRPEGSLMESS</sequence>
<dbReference type="CDD" id="cd07341">
    <property type="entry name" value="M56_BlaR1_MecR1_like"/>
    <property type="match status" value="1"/>
</dbReference>
<feature type="transmembrane region" description="Helical" evidence="2">
    <location>
        <begin position="335"/>
        <end position="355"/>
    </location>
</feature>
<proteinExistence type="predicted"/>
<organism evidence="4 5">
    <name type="scientific">Salinibacter ruber</name>
    <dbReference type="NCBI Taxonomy" id="146919"/>
    <lineage>
        <taxon>Bacteria</taxon>
        <taxon>Pseudomonadati</taxon>
        <taxon>Rhodothermota</taxon>
        <taxon>Rhodothermia</taxon>
        <taxon>Rhodothermales</taxon>
        <taxon>Salinibacteraceae</taxon>
        <taxon>Salinibacter</taxon>
    </lineage>
</organism>
<evidence type="ECO:0000256" key="1">
    <source>
        <dbReference type="SAM" id="MobiDB-lite"/>
    </source>
</evidence>
<dbReference type="Pfam" id="PF05569">
    <property type="entry name" value="Peptidase_M56"/>
    <property type="match status" value="1"/>
</dbReference>
<keyword evidence="2" id="KW-0472">Membrane</keyword>
<comment type="caution">
    <text evidence="4">The sequence shown here is derived from an EMBL/GenBank/DDBJ whole genome shotgun (WGS) entry which is preliminary data.</text>
</comment>
<keyword evidence="2" id="KW-1133">Transmembrane helix</keyword>
<dbReference type="InterPro" id="IPR008756">
    <property type="entry name" value="Peptidase_M56"/>
</dbReference>
<gene>
    <name evidence="4" type="ORF">GGP83_002715</name>
</gene>
<feature type="region of interest" description="Disordered" evidence="1">
    <location>
        <begin position="385"/>
        <end position="412"/>
    </location>
</feature>
<feature type="transmembrane region" description="Helical" evidence="2">
    <location>
        <begin position="20"/>
        <end position="42"/>
    </location>
</feature>
<feature type="transmembrane region" description="Helical" evidence="2">
    <location>
        <begin position="128"/>
        <end position="148"/>
    </location>
</feature>
<evidence type="ECO:0000256" key="2">
    <source>
        <dbReference type="SAM" id="Phobius"/>
    </source>
</evidence>
<feature type="compositionally biased region" description="Basic and acidic residues" evidence="1">
    <location>
        <begin position="403"/>
        <end position="412"/>
    </location>
</feature>
<evidence type="ECO:0000313" key="5">
    <source>
        <dbReference type="Proteomes" id="UP001155010"/>
    </source>
</evidence>
<evidence type="ECO:0000259" key="3">
    <source>
        <dbReference type="Pfam" id="PF05569"/>
    </source>
</evidence>
<keyword evidence="2" id="KW-0812">Transmembrane</keyword>
<evidence type="ECO:0000313" key="4">
    <source>
        <dbReference type="EMBL" id="MCS3952742.1"/>
    </source>
</evidence>